<keyword evidence="4" id="KW-1185">Reference proteome</keyword>
<evidence type="ECO:0000313" key="3">
    <source>
        <dbReference type="EMBL" id="SFO39016.1"/>
    </source>
</evidence>
<dbReference type="SUPFAM" id="SSF53335">
    <property type="entry name" value="S-adenosyl-L-methionine-dependent methyltransferases"/>
    <property type="match status" value="1"/>
</dbReference>
<dbReference type="PANTHER" id="PTHR43861:SF3">
    <property type="entry name" value="PUTATIVE (AFU_ORTHOLOGUE AFUA_2G14390)-RELATED"/>
    <property type="match status" value="1"/>
</dbReference>
<dbReference type="AlphaFoldDB" id="A0A1I5GT39"/>
<sequence length="213" mass="24328">MTLNFSWWIGEEMMGNTDKFEMIANIYDTSERVQIAKVSSDAIRECLFDTKSKKAIDFGCGTGLVGMDLLKDFNTMLFLDTSQNMINQIKQKISGSNIQNADTLCFDFEKDSLLDLHADYIFMAQVLLHISDVELVLSRLYEVLEESGHLLIVDFNKNEEIVSDIVHNGFDQIELTDIMTKIGYRNIRSKTFYTGSKIFMGHDASLFILDSQK</sequence>
<dbReference type="EMBL" id="FOWD01000022">
    <property type="protein sequence ID" value="SFO39016.1"/>
    <property type="molecule type" value="Genomic_DNA"/>
</dbReference>
<feature type="domain" description="Methyltransferase type 12" evidence="2">
    <location>
        <begin position="56"/>
        <end position="150"/>
    </location>
</feature>
<evidence type="ECO:0000256" key="1">
    <source>
        <dbReference type="ARBA" id="ARBA00022679"/>
    </source>
</evidence>
<name>A0A1I5GT39_9FIRM</name>
<dbReference type="Proteomes" id="UP000198806">
    <property type="component" value="Unassembled WGS sequence"/>
</dbReference>
<evidence type="ECO:0000313" key="4">
    <source>
        <dbReference type="Proteomes" id="UP000198806"/>
    </source>
</evidence>
<organism evidence="3 4">
    <name type="scientific">Anaerocolumna aminovalerica</name>
    <dbReference type="NCBI Taxonomy" id="1527"/>
    <lineage>
        <taxon>Bacteria</taxon>
        <taxon>Bacillati</taxon>
        <taxon>Bacillota</taxon>
        <taxon>Clostridia</taxon>
        <taxon>Lachnospirales</taxon>
        <taxon>Lachnospiraceae</taxon>
        <taxon>Anaerocolumna</taxon>
    </lineage>
</organism>
<gene>
    <name evidence="3" type="ORF">SAMN04489757_12222</name>
</gene>
<dbReference type="STRING" id="1527.SAMN04489757_12222"/>
<dbReference type="Gene3D" id="3.40.50.150">
    <property type="entry name" value="Vaccinia Virus protein VP39"/>
    <property type="match status" value="1"/>
</dbReference>
<protein>
    <submittedName>
        <fullName evidence="3">Methyltransferase domain-containing protein</fullName>
    </submittedName>
</protein>
<dbReference type="PANTHER" id="PTHR43861">
    <property type="entry name" value="TRANS-ACONITATE 2-METHYLTRANSFERASE-RELATED"/>
    <property type="match status" value="1"/>
</dbReference>
<dbReference type="CDD" id="cd02440">
    <property type="entry name" value="AdoMet_MTases"/>
    <property type="match status" value="1"/>
</dbReference>
<dbReference type="GO" id="GO:0032259">
    <property type="term" value="P:methylation"/>
    <property type="evidence" value="ECO:0007669"/>
    <property type="project" value="UniProtKB-KW"/>
</dbReference>
<accession>A0A1I5GT39</accession>
<keyword evidence="3" id="KW-0489">Methyltransferase</keyword>
<dbReference type="Pfam" id="PF08242">
    <property type="entry name" value="Methyltransf_12"/>
    <property type="match status" value="1"/>
</dbReference>
<proteinExistence type="predicted"/>
<dbReference type="InterPro" id="IPR029063">
    <property type="entry name" value="SAM-dependent_MTases_sf"/>
</dbReference>
<reference evidence="3 4" key="1">
    <citation type="submission" date="2016-10" db="EMBL/GenBank/DDBJ databases">
        <authorList>
            <person name="de Groot N.N."/>
        </authorList>
    </citation>
    <scope>NUCLEOTIDE SEQUENCE [LARGE SCALE GENOMIC DNA]</scope>
    <source>
        <strain evidence="3 4">DSM 1283</strain>
    </source>
</reference>
<evidence type="ECO:0000259" key="2">
    <source>
        <dbReference type="Pfam" id="PF08242"/>
    </source>
</evidence>
<dbReference type="RefSeq" id="WP_330392422.1">
    <property type="nucleotide sequence ID" value="NZ_BAABFM010000004.1"/>
</dbReference>
<dbReference type="GO" id="GO:0008168">
    <property type="term" value="F:methyltransferase activity"/>
    <property type="evidence" value="ECO:0007669"/>
    <property type="project" value="UniProtKB-KW"/>
</dbReference>
<dbReference type="InterPro" id="IPR013217">
    <property type="entry name" value="Methyltransf_12"/>
</dbReference>
<keyword evidence="1 3" id="KW-0808">Transferase</keyword>